<dbReference type="InterPro" id="IPR000238">
    <property type="entry name" value="RbfA"/>
</dbReference>
<keyword evidence="2" id="KW-1185">Reference proteome</keyword>
<dbReference type="PROSITE" id="PS01319">
    <property type="entry name" value="RBFA"/>
    <property type="match status" value="1"/>
</dbReference>
<protein>
    <submittedName>
        <fullName evidence="3">Ribosome-binding factor A, mitochondrial</fullName>
    </submittedName>
</protein>
<evidence type="ECO:0000313" key="2">
    <source>
        <dbReference type="Proteomes" id="UP000694906"/>
    </source>
</evidence>
<dbReference type="KEGG" id="hgl:101723903"/>
<dbReference type="InterPro" id="IPR015946">
    <property type="entry name" value="KH_dom-like_a/b"/>
</dbReference>
<dbReference type="InterPro" id="IPR039212">
    <property type="entry name" value="RBFA_mitochondrial"/>
</dbReference>
<proteinExistence type="predicted"/>
<dbReference type="InterPro" id="IPR020053">
    <property type="entry name" value="Ribosome-bd_factorA_CS"/>
</dbReference>
<dbReference type="GO" id="GO:0006364">
    <property type="term" value="P:rRNA processing"/>
    <property type="evidence" value="ECO:0007669"/>
    <property type="project" value="InterPro"/>
</dbReference>
<dbReference type="PANTHER" id="PTHR14725:SF0">
    <property type="entry name" value="RIBOSOME-BINDING FACTOR A, MITOCHONDRIAL-RELATED"/>
    <property type="match status" value="1"/>
</dbReference>
<dbReference type="SUPFAM" id="SSF89919">
    <property type="entry name" value="Ribosome-binding factor A, RbfA"/>
    <property type="match status" value="1"/>
</dbReference>
<sequence length="344" mass="38458">MWAVARELWSPCAGLRALWGGSHSVRLLCPARGLRGSAASYGNKNLLKKFASKSRKKFWYEGPSLESHLTYKPSKLESLLKATSKKTRKEDHVRLRALSGLLYKALIDLMSTPEVSQEVYDLNVELSKVSLASDFSACRVYWKTSLSADQNKHTEAILQRSAAHMRHLLMSQQTLRNVPPIVFVQDRRNALLAEVDRLLEIADFGPVDEIGNTAQADFRNPDGLSPYDPPGPAAYSHLCGIDHEALNKQIMEYKQKNEKGLRDMNLVPPGQEQMAKLPQWVRRTKKAPLQKDQDTSPRSFLLGEESEGKNEDSTLGYGCESQKAEEWKAEPGGGGTQGPHSRTE</sequence>
<dbReference type="Gene3D" id="3.30.300.20">
    <property type="match status" value="1"/>
</dbReference>
<dbReference type="GeneID" id="101723903"/>
<gene>
    <name evidence="3" type="primary">Rbfa</name>
</gene>
<dbReference type="Pfam" id="PF02033">
    <property type="entry name" value="RBFA"/>
    <property type="match status" value="1"/>
</dbReference>
<dbReference type="AlphaFoldDB" id="A0AAX6PYQ8"/>
<dbReference type="PANTHER" id="PTHR14725">
    <property type="entry name" value="RIBOSOME-BINDING FACTOR A, MITOCHONDRIAL-RELATED"/>
    <property type="match status" value="1"/>
</dbReference>
<dbReference type="CTD" id="79863"/>
<feature type="region of interest" description="Disordered" evidence="1">
    <location>
        <begin position="284"/>
        <end position="344"/>
    </location>
</feature>
<reference evidence="3" key="1">
    <citation type="submission" date="2025-08" db="UniProtKB">
        <authorList>
            <consortium name="RefSeq"/>
        </authorList>
    </citation>
    <scope>IDENTIFICATION</scope>
</reference>
<organism evidence="2 3">
    <name type="scientific">Heterocephalus glaber</name>
    <name type="common">Naked mole rat</name>
    <dbReference type="NCBI Taxonomy" id="10181"/>
    <lineage>
        <taxon>Eukaryota</taxon>
        <taxon>Metazoa</taxon>
        <taxon>Chordata</taxon>
        <taxon>Craniata</taxon>
        <taxon>Vertebrata</taxon>
        <taxon>Euteleostomi</taxon>
        <taxon>Mammalia</taxon>
        <taxon>Eutheria</taxon>
        <taxon>Euarchontoglires</taxon>
        <taxon>Glires</taxon>
        <taxon>Rodentia</taxon>
        <taxon>Hystricomorpha</taxon>
        <taxon>Bathyergidae</taxon>
        <taxon>Heterocephalus</taxon>
    </lineage>
</organism>
<evidence type="ECO:0000313" key="3">
    <source>
        <dbReference type="RefSeq" id="XP_004861959.1"/>
    </source>
</evidence>
<dbReference type="InterPro" id="IPR023799">
    <property type="entry name" value="RbfA_dom_sf"/>
</dbReference>
<evidence type="ECO:0000256" key="1">
    <source>
        <dbReference type="SAM" id="MobiDB-lite"/>
    </source>
</evidence>
<name>A0AAX6PYQ8_HETGA</name>
<dbReference type="RefSeq" id="XP_004861959.1">
    <property type="nucleotide sequence ID" value="XM_004861902.2"/>
</dbReference>
<accession>A0AAX6PYQ8</accession>
<dbReference type="Proteomes" id="UP000694906">
    <property type="component" value="Unplaced"/>
</dbReference>